<dbReference type="SUPFAM" id="SSF51905">
    <property type="entry name" value="FAD/NAD(P)-binding domain"/>
    <property type="match status" value="1"/>
</dbReference>
<dbReference type="PANTHER" id="PTHR46028:SF2">
    <property type="entry name" value="KYNURENINE 3-MONOOXYGENASE"/>
    <property type="match status" value="1"/>
</dbReference>
<dbReference type="PANTHER" id="PTHR46028">
    <property type="entry name" value="KYNURENINE 3-MONOOXYGENASE"/>
    <property type="match status" value="1"/>
</dbReference>
<evidence type="ECO:0000256" key="3">
    <source>
        <dbReference type="ARBA" id="ARBA00022827"/>
    </source>
</evidence>
<dbReference type="GO" id="GO:0004502">
    <property type="term" value="F:kynurenine 3-monooxygenase activity"/>
    <property type="evidence" value="ECO:0007669"/>
    <property type="project" value="TreeGrafter"/>
</dbReference>
<keyword evidence="6" id="KW-1185">Reference proteome</keyword>
<reference evidence="6" key="1">
    <citation type="submission" date="2017-03" db="EMBL/GenBank/DDBJ databases">
        <authorList>
            <person name="Sharma R."/>
            <person name="Thines M."/>
        </authorList>
    </citation>
    <scope>NUCLEOTIDE SEQUENCE [LARGE SCALE GENOMIC DNA]</scope>
</reference>
<comment type="cofactor">
    <cofactor evidence="1">
        <name>FAD</name>
        <dbReference type="ChEBI" id="CHEBI:57692"/>
    </cofactor>
</comment>
<evidence type="ECO:0000256" key="1">
    <source>
        <dbReference type="ARBA" id="ARBA00001974"/>
    </source>
</evidence>
<keyword evidence="2" id="KW-0285">Flavoprotein</keyword>
<keyword evidence="4" id="KW-0560">Oxidoreductase</keyword>
<dbReference type="Gene3D" id="3.50.50.60">
    <property type="entry name" value="FAD/NAD(P)-binding domain"/>
    <property type="match status" value="1"/>
</dbReference>
<protein>
    <submittedName>
        <fullName evidence="5">Kynurenine 3-monooxygenase</fullName>
    </submittedName>
</protein>
<dbReference type="GO" id="GO:0005741">
    <property type="term" value="C:mitochondrial outer membrane"/>
    <property type="evidence" value="ECO:0007669"/>
    <property type="project" value="TreeGrafter"/>
</dbReference>
<name>A0A1W5D7I4_9LECA</name>
<keyword evidence="3" id="KW-0274">FAD</keyword>
<feature type="non-terminal residue" evidence="5">
    <location>
        <position position="100"/>
    </location>
</feature>
<evidence type="ECO:0000313" key="5">
    <source>
        <dbReference type="EMBL" id="SLM39094.1"/>
    </source>
</evidence>
<dbReference type="AlphaFoldDB" id="A0A1W5D7I4"/>
<keyword evidence="5" id="KW-0503">Monooxygenase</keyword>
<sequence>MFIALPNVDKSFTCTFFGPVAMFEELKKSNDDHIIKFFNDKLPGVTKHISQDDVATQFRRNPHLPLINIKCNPHHFKDSAVILGDAANAIVPFYGQGMNA</sequence>
<evidence type="ECO:0000256" key="2">
    <source>
        <dbReference type="ARBA" id="ARBA00022630"/>
    </source>
</evidence>
<dbReference type="EMBL" id="FWEW01003325">
    <property type="protein sequence ID" value="SLM39094.1"/>
    <property type="molecule type" value="Genomic_DNA"/>
</dbReference>
<evidence type="ECO:0000313" key="6">
    <source>
        <dbReference type="Proteomes" id="UP000192927"/>
    </source>
</evidence>
<dbReference type="InterPro" id="IPR036188">
    <property type="entry name" value="FAD/NAD-bd_sf"/>
</dbReference>
<dbReference type="Proteomes" id="UP000192927">
    <property type="component" value="Unassembled WGS sequence"/>
</dbReference>
<dbReference type="GO" id="GO:0070189">
    <property type="term" value="P:kynurenine metabolic process"/>
    <property type="evidence" value="ECO:0007669"/>
    <property type="project" value="TreeGrafter"/>
</dbReference>
<accession>A0A1W5D7I4</accession>
<organism evidence="5 6">
    <name type="scientific">Lasallia pustulata</name>
    <dbReference type="NCBI Taxonomy" id="136370"/>
    <lineage>
        <taxon>Eukaryota</taxon>
        <taxon>Fungi</taxon>
        <taxon>Dikarya</taxon>
        <taxon>Ascomycota</taxon>
        <taxon>Pezizomycotina</taxon>
        <taxon>Lecanoromycetes</taxon>
        <taxon>OSLEUM clade</taxon>
        <taxon>Umbilicariomycetidae</taxon>
        <taxon>Umbilicariales</taxon>
        <taxon>Umbilicariaceae</taxon>
        <taxon>Lasallia</taxon>
    </lineage>
</organism>
<evidence type="ECO:0000256" key="4">
    <source>
        <dbReference type="ARBA" id="ARBA00023002"/>
    </source>
</evidence>
<proteinExistence type="predicted"/>